<dbReference type="Proteomes" id="UP000189137">
    <property type="component" value="Unassembled WGS sequence"/>
</dbReference>
<dbReference type="RefSeq" id="WP_021390732.1">
    <property type="nucleotide sequence ID" value="NZ_BINL01000017.1"/>
</dbReference>
<evidence type="ECO:0000259" key="2">
    <source>
        <dbReference type="Pfam" id="PF22768"/>
    </source>
</evidence>
<evidence type="ECO:0000259" key="1">
    <source>
        <dbReference type="Pfam" id="PF05709"/>
    </source>
</evidence>
<dbReference type="EMBL" id="FUPS01000006">
    <property type="protein sequence ID" value="SJS40033.1"/>
    <property type="molecule type" value="Genomic_DNA"/>
</dbReference>
<accession>A0A9X8RIZ8</accession>
<evidence type="ECO:0000313" key="3">
    <source>
        <dbReference type="EMBL" id="SJS40033.1"/>
    </source>
</evidence>
<dbReference type="Pfam" id="PF05709">
    <property type="entry name" value="Sipho_tail"/>
    <property type="match status" value="1"/>
</dbReference>
<feature type="domain" description="Siphovirus-type tail component C-terminal" evidence="2">
    <location>
        <begin position="178"/>
        <end position="283"/>
    </location>
</feature>
<dbReference type="AlphaFoldDB" id="A0A9X8RIZ8"/>
<dbReference type="Gene3D" id="2.60.120.860">
    <property type="match status" value="1"/>
</dbReference>
<dbReference type="InterPro" id="IPR008841">
    <property type="entry name" value="Siphovirus-type_tail_N"/>
</dbReference>
<gene>
    <name evidence="3" type="ORF">SAMEA3375112_01989</name>
</gene>
<dbReference type="InterPro" id="IPR054738">
    <property type="entry name" value="Siphovirus-type_tail_C"/>
</dbReference>
<organism evidence="3 4">
    <name type="scientific">Clostridioides difficile</name>
    <name type="common">Peptoclostridium difficile</name>
    <dbReference type="NCBI Taxonomy" id="1496"/>
    <lineage>
        <taxon>Bacteria</taxon>
        <taxon>Bacillati</taxon>
        <taxon>Bacillota</taxon>
        <taxon>Clostridia</taxon>
        <taxon>Peptostreptococcales</taxon>
        <taxon>Peptostreptococcaceae</taxon>
        <taxon>Clostridioides</taxon>
    </lineage>
</organism>
<evidence type="ECO:0000313" key="4">
    <source>
        <dbReference type="Proteomes" id="UP000189137"/>
    </source>
</evidence>
<dbReference type="Pfam" id="PF22768">
    <property type="entry name" value="SPP1_Dit"/>
    <property type="match status" value="1"/>
</dbReference>
<reference evidence="3 4" key="1">
    <citation type="submission" date="2017-02" db="EMBL/GenBank/DDBJ databases">
        <authorList>
            <consortium name="Pathogen Informatics"/>
        </authorList>
    </citation>
    <scope>NUCLEOTIDE SEQUENCE [LARGE SCALE GENOMIC DNA]</scope>
    <source>
        <strain evidence="3 4">VRECD0157</strain>
    </source>
</reference>
<feature type="domain" description="Siphovirus-type tail component RIFT-related" evidence="1">
    <location>
        <begin position="10"/>
        <end position="128"/>
    </location>
</feature>
<sequence>MQKLICRNSKGQEVKLGNSRPFLLEKIENGANTSANISVSNNLGDGVSIDDISIKERLLPISAAIYAKNKEDLELKRAYLTSLFNPKLGEMEFIYTNNALTKRVKGVVQDITFQTPVGLMQKFLIQLLTPSPFWMDEFVLKEEVALWVGDFEFTLEISNEGIEMGHRVSNLICNVVNNGDVECGMKIQFKALATVDNPSLFNVNTREYIKINRTLEAGDLLEITTEFANKRIELVKSNYERINVFNWIDLDSEFLQLEVGDNLFRYDADVGIDNLEMSIYYNPLYLGV</sequence>
<protein>
    <submittedName>
        <fullName evidence="3">Phage tail protein</fullName>
    </submittedName>
</protein>
<comment type="caution">
    <text evidence="3">The sequence shown here is derived from an EMBL/GenBank/DDBJ whole genome shotgun (WGS) entry which is preliminary data.</text>
</comment>
<name>A0A9X8RIZ8_CLODI</name>
<proteinExistence type="predicted"/>